<keyword evidence="2" id="KW-0614">Plasmid</keyword>
<evidence type="ECO:0000313" key="3">
    <source>
        <dbReference type="Proteomes" id="UP000503164"/>
    </source>
</evidence>
<name>A0A0M3RS39_9MICO</name>
<evidence type="ECO:0000256" key="1">
    <source>
        <dbReference type="SAM" id="MobiDB-lite"/>
    </source>
</evidence>
<feature type="compositionally biased region" description="Polar residues" evidence="1">
    <location>
        <begin position="84"/>
        <end position="98"/>
    </location>
</feature>
<dbReference type="EMBL" id="CP048050">
    <property type="protein sequence ID" value="QIS46429.1"/>
    <property type="molecule type" value="Genomic_DNA"/>
</dbReference>
<geneLocation type="plasmid" evidence="2 3">
    <name>pCM2_1101</name>
</geneLocation>
<protein>
    <submittedName>
        <fullName evidence="2">Uncharacterized protein</fullName>
    </submittedName>
</protein>
<keyword evidence="3" id="KW-1185">Reference proteome</keyword>
<proteinExistence type="predicted"/>
<dbReference type="AlphaFoldDB" id="A0A0M3RS39"/>
<accession>A0A0M3RS39</accession>
<reference evidence="2 3" key="1">
    <citation type="journal article" date="2020" name="Mol. Plant Pathol.">
        <title>Plasmid composition and the chpG gene determine the virulence level of Clavibacter capsici natural isolates in pepper.</title>
        <authorList>
            <person name="Hwang I.S."/>
            <person name="Lee H.M."/>
            <person name="Oh E.J."/>
            <person name="Lee S."/>
            <person name="Heu S."/>
            <person name="Oh C.S."/>
        </authorList>
    </citation>
    <scope>NUCLEOTIDE SEQUENCE [LARGE SCALE GENOMIC DNA]</scope>
    <source>
        <strain evidence="2 3">1101</strain>
    </source>
</reference>
<gene>
    <name evidence="2" type="ORF">GW570_14635</name>
</gene>
<dbReference type="Proteomes" id="UP000503164">
    <property type="component" value="Plasmid pCM2_1101"/>
</dbReference>
<sequence>MTCTTALILAQARKGKNAAAEAMLLGQLSQTSLHVYRAVKATGNARTPQATAEFMKRRLTHIRDRYTAQIDRNTLAALPAKTRQAVQRQQITTGTGSPVPTKLTPQAMPIDVPTTCAPSSPERDGIEQ</sequence>
<feature type="region of interest" description="Disordered" evidence="1">
    <location>
        <begin position="81"/>
        <end position="128"/>
    </location>
</feature>
<evidence type="ECO:0000313" key="2">
    <source>
        <dbReference type="EMBL" id="QIS46429.1"/>
    </source>
</evidence>
<organism evidence="2 3">
    <name type="scientific">Clavibacter capsici</name>
    <dbReference type="NCBI Taxonomy" id="1874630"/>
    <lineage>
        <taxon>Bacteria</taxon>
        <taxon>Bacillati</taxon>
        <taxon>Actinomycetota</taxon>
        <taxon>Actinomycetes</taxon>
        <taxon>Micrococcales</taxon>
        <taxon>Microbacteriaceae</taxon>
        <taxon>Clavibacter</taxon>
    </lineage>
</organism>
<dbReference type="KEGG" id="ccap:AES38_15110"/>
<dbReference type="RefSeq" id="WP_157883587.1">
    <property type="nucleotide sequence ID" value="NZ_CP012575.1"/>
</dbReference>